<evidence type="ECO:0000256" key="3">
    <source>
        <dbReference type="ARBA" id="ARBA00023015"/>
    </source>
</evidence>
<dbReference type="InterPro" id="IPR001867">
    <property type="entry name" value="OmpR/PhoB-type_DNA-bd"/>
</dbReference>
<dbReference type="Proteomes" id="UP000278673">
    <property type="component" value="Unassembled WGS sequence"/>
</dbReference>
<protein>
    <recommendedName>
        <fullName evidence="8">OmpR/PhoB-type domain-containing protein</fullName>
    </recommendedName>
</protein>
<keyword evidence="2" id="KW-0902">Two-component regulatory system</keyword>
<comment type="similarity">
    <text evidence="1">Belongs to the AfsR/DnrI/RedD regulatory family.</text>
</comment>
<dbReference type="SUPFAM" id="SSF46894">
    <property type="entry name" value="C-terminal effector domain of the bipartite response regulators"/>
    <property type="match status" value="1"/>
</dbReference>
<proteinExistence type="inferred from homology"/>
<sequence length="359" mass="39114">MRFRILGPVEVYGASGRVRLTGTKAHTVLAALLLAEGRVVPDDRLSTLLWGWHPPATAGAQIYTYISRLRKALAPEAVIERRWPGYLMATAGQELDHRAFARLSAEGHRQLEERHFAAAASSFRAALGLWRGTALCSVTDFMAESEQPRFLQARLVALEGRITAELELDRHGQLLPELQRLVEEHPLRESLRVLLMRALHRSGLRGEAMAIFHQGRRIFNDELGVGPGPLLNDAYTEVIQEPPVAERVGGGMAAESPSSFAAARSSMAGRAMLPEEVLRSLVAAKVIRPCRRGADGRMRYAFQTQPHPVGAVHTSGTVAASVARHAETARRTPAAFTSTATEAVGRPDGTHSVMPRSAP</sequence>
<evidence type="ECO:0000256" key="5">
    <source>
        <dbReference type="ARBA" id="ARBA00023163"/>
    </source>
</evidence>
<dbReference type="SMART" id="SM00862">
    <property type="entry name" value="Trans_reg_C"/>
    <property type="match status" value="1"/>
</dbReference>
<keyword evidence="5" id="KW-0804">Transcription</keyword>
<dbReference type="InterPro" id="IPR011990">
    <property type="entry name" value="TPR-like_helical_dom_sf"/>
</dbReference>
<dbReference type="GO" id="GO:0006355">
    <property type="term" value="P:regulation of DNA-templated transcription"/>
    <property type="evidence" value="ECO:0007669"/>
    <property type="project" value="InterPro"/>
</dbReference>
<feature type="DNA-binding region" description="OmpR/PhoB-type" evidence="6">
    <location>
        <begin position="1"/>
        <end position="90"/>
    </location>
</feature>
<name>A0A3M2LCU0_9ACTN</name>
<keyword evidence="3" id="KW-0805">Transcription regulation</keyword>
<evidence type="ECO:0000256" key="2">
    <source>
        <dbReference type="ARBA" id="ARBA00023012"/>
    </source>
</evidence>
<feature type="region of interest" description="Disordered" evidence="7">
    <location>
        <begin position="330"/>
        <end position="359"/>
    </location>
</feature>
<dbReference type="AlphaFoldDB" id="A0A3M2LCU0"/>
<comment type="caution">
    <text evidence="9">The sequence shown here is derived from an EMBL/GenBank/DDBJ whole genome shotgun (WGS) entry which is preliminary data.</text>
</comment>
<dbReference type="InterPro" id="IPR036388">
    <property type="entry name" value="WH-like_DNA-bd_sf"/>
</dbReference>
<dbReference type="EMBL" id="RFFJ01000199">
    <property type="protein sequence ID" value="RMI32508.1"/>
    <property type="molecule type" value="Genomic_DNA"/>
</dbReference>
<dbReference type="Gene3D" id="1.25.40.10">
    <property type="entry name" value="Tetratricopeptide repeat domain"/>
    <property type="match status" value="1"/>
</dbReference>
<evidence type="ECO:0000259" key="8">
    <source>
        <dbReference type="PROSITE" id="PS51755"/>
    </source>
</evidence>
<evidence type="ECO:0000256" key="6">
    <source>
        <dbReference type="PROSITE-ProRule" id="PRU01091"/>
    </source>
</evidence>
<evidence type="ECO:0000256" key="1">
    <source>
        <dbReference type="ARBA" id="ARBA00005820"/>
    </source>
</evidence>
<dbReference type="SMART" id="SM01043">
    <property type="entry name" value="BTAD"/>
    <property type="match status" value="1"/>
</dbReference>
<evidence type="ECO:0000256" key="7">
    <source>
        <dbReference type="SAM" id="MobiDB-lite"/>
    </source>
</evidence>
<dbReference type="InterPro" id="IPR051677">
    <property type="entry name" value="AfsR-DnrI-RedD_regulator"/>
</dbReference>
<dbReference type="Gene3D" id="1.10.10.10">
    <property type="entry name" value="Winged helix-like DNA-binding domain superfamily/Winged helix DNA-binding domain"/>
    <property type="match status" value="1"/>
</dbReference>
<reference evidence="9 10" key="1">
    <citation type="submission" date="2018-10" db="EMBL/GenBank/DDBJ databases">
        <title>Isolation, diversity and antifungal activity of actinobacteria from wheat.</title>
        <authorList>
            <person name="Han C."/>
        </authorList>
    </citation>
    <scope>NUCLEOTIDE SEQUENCE [LARGE SCALE GENOMIC DNA]</scope>
    <source>
        <strain evidence="9 10">NEAU-YY642</strain>
    </source>
</reference>
<dbReference type="PANTHER" id="PTHR35807:SF1">
    <property type="entry name" value="TRANSCRIPTIONAL REGULATOR REDD"/>
    <property type="match status" value="1"/>
</dbReference>
<dbReference type="PANTHER" id="PTHR35807">
    <property type="entry name" value="TRANSCRIPTIONAL REGULATOR REDD-RELATED"/>
    <property type="match status" value="1"/>
</dbReference>
<keyword evidence="4 6" id="KW-0238">DNA-binding</keyword>
<evidence type="ECO:0000313" key="10">
    <source>
        <dbReference type="Proteomes" id="UP000278673"/>
    </source>
</evidence>
<dbReference type="CDD" id="cd15831">
    <property type="entry name" value="BTAD"/>
    <property type="match status" value="1"/>
</dbReference>
<dbReference type="Pfam" id="PF00486">
    <property type="entry name" value="Trans_reg_C"/>
    <property type="match status" value="1"/>
</dbReference>
<dbReference type="InterPro" id="IPR016032">
    <property type="entry name" value="Sig_transdc_resp-reg_C-effctor"/>
</dbReference>
<dbReference type="Pfam" id="PF03704">
    <property type="entry name" value="BTAD"/>
    <property type="match status" value="1"/>
</dbReference>
<dbReference type="GO" id="GO:0000160">
    <property type="term" value="P:phosphorelay signal transduction system"/>
    <property type="evidence" value="ECO:0007669"/>
    <property type="project" value="UniProtKB-KW"/>
</dbReference>
<gene>
    <name evidence="9" type="ORF">EBN88_25045</name>
</gene>
<organism evidence="9 10">
    <name type="scientific">Streptomyces triticirhizae</name>
    <dbReference type="NCBI Taxonomy" id="2483353"/>
    <lineage>
        <taxon>Bacteria</taxon>
        <taxon>Bacillati</taxon>
        <taxon>Actinomycetota</taxon>
        <taxon>Actinomycetes</taxon>
        <taxon>Kitasatosporales</taxon>
        <taxon>Streptomycetaceae</taxon>
        <taxon>Streptomyces</taxon>
    </lineage>
</organism>
<keyword evidence="10" id="KW-1185">Reference proteome</keyword>
<feature type="domain" description="OmpR/PhoB-type" evidence="8">
    <location>
        <begin position="1"/>
        <end position="90"/>
    </location>
</feature>
<dbReference type="InterPro" id="IPR005158">
    <property type="entry name" value="BTAD"/>
</dbReference>
<dbReference type="SUPFAM" id="SSF48452">
    <property type="entry name" value="TPR-like"/>
    <property type="match status" value="1"/>
</dbReference>
<accession>A0A3M2LCU0</accession>
<evidence type="ECO:0000313" key="9">
    <source>
        <dbReference type="EMBL" id="RMI32508.1"/>
    </source>
</evidence>
<evidence type="ECO:0000256" key="4">
    <source>
        <dbReference type="ARBA" id="ARBA00023125"/>
    </source>
</evidence>
<dbReference type="PROSITE" id="PS51755">
    <property type="entry name" value="OMPR_PHOB"/>
    <property type="match status" value="1"/>
</dbReference>
<dbReference type="GO" id="GO:0003677">
    <property type="term" value="F:DNA binding"/>
    <property type="evidence" value="ECO:0007669"/>
    <property type="project" value="UniProtKB-UniRule"/>
</dbReference>